<dbReference type="NCBIfam" id="NF006203">
    <property type="entry name" value="PRK08327.1"/>
    <property type="match status" value="1"/>
</dbReference>
<feature type="domain" description="Thiamine pyrophosphate enzyme N-terminal TPP-binding" evidence="6">
    <location>
        <begin position="3"/>
        <end position="133"/>
    </location>
</feature>
<dbReference type="SUPFAM" id="SSF52518">
    <property type="entry name" value="Thiamin diphosphate-binding fold (THDP-binding)"/>
    <property type="match status" value="2"/>
</dbReference>
<evidence type="ECO:0000256" key="2">
    <source>
        <dbReference type="ARBA" id="ARBA00023052"/>
    </source>
</evidence>
<dbReference type="EMBL" id="BAABAF010000001">
    <property type="protein sequence ID" value="GAA3752442.1"/>
    <property type="molecule type" value="Genomic_DNA"/>
</dbReference>
<evidence type="ECO:0000259" key="4">
    <source>
        <dbReference type="Pfam" id="PF00205"/>
    </source>
</evidence>
<sequence>MTTAADLLVSTLREAGVTHLFANFGSDHPAIIEALADDRERGVTEPAVILCPHEYTALSAAHGYAAVTGRPQGVFVHTDVGTANLGGAVHNAARSRVPVFIFAGLTPYTLEGELAGTRNTHVNHLQDAPDQHALVRQYVKWNYDIRTGRNVPQIVRRALQLAASAPAGPVYLTGAREVLAEHVPDPGIRATGWAAIAPIPALADVIENLARDLSQAEHPLIVTSYLGRRHGAMGRLVELAERFAIPVVEVNAEVLSFPRDHPLHLGDDPLPLLEDADVIVALDTDAPWMPAAARPRDDATIYVINDDPLQERIPLWYLPAHRVVRADAGVVLMQLLERTDGFQPDARHAARAAELRERSRAQRSAWTAEAAAELARGQLTPGSVAHVLAGLLDDDAVVLNEAISEAPAVWRHLPRRREGTLYGNRGTSLGWSGGGALGVKLAVGDRTVVSIVGDGTYFFGIPSSTFWVADRYRLPVLTVILDNGGWNATKRNLHRQHPGMTADRTDRYWVNLQQSADLPGIAAAAGNAWGATVTSADDLAGALRTGLARVAAGQAAVVSVRLEPISSQAEDAI</sequence>
<dbReference type="PANTHER" id="PTHR18968">
    <property type="entry name" value="THIAMINE PYROPHOSPHATE ENZYMES"/>
    <property type="match status" value="1"/>
</dbReference>
<evidence type="ECO:0000313" key="8">
    <source>
        <dbReference type="Proteomes" id="UP001500540"/>
    </source>
</evidence>
<feature type="domain" description="Thiamine pyrophosphate enzyme TPP-binding" evidence="5">
    <location>
        <begin position="409"/>
        <end position="558"/>
    </location>
</feature>
<dbReference type="Gene3D" id="3.40.50.970">
    <property type="match status" value="2"/>
</dbReference>
<dbReference type="InterPro" id="IPR012001">
    <property type="entry name" value="Thiamin_PyroP_enz_TPP-bd_dom"/>
</dbReference>
<dbReference type="SUPFAM" id="SSF52467">
    <property type="entry name" value="DHS-like NAD/FAD-binding domain"/>
    <property type="match status" value="1"/>
</dbReference>
<dbReference type="Proteomes" id="UP001500540">
    <property type="component" value="Unassembled WGS sequence"/>
</dbReference>
<dbReference type="Pfam" id="PF00205">
    <property type="entry name" value="TPP_enzyme_M"/>
    <property type="match status" value="1"/>
</dbReference>
<evidence type="ECO:0000256" key="3">
    <source>
        <dbReference type="RuleBase" id="RU362132"/>
    </source>
</evidence>
<comment type="caution">
    <text evidence="7">The sequence shown here is derived from an EMBL/GenBank/DDBJ whole genome shotgun (WGS) entry which is preliminary data.</text>
</comment>
<dbReference type="InterPro" id="IPR045229">
    <property type="entry name" value="TPP_enz"/>
</dbReference>
<evidence type="ECO:0000259" key="6">
    <source>
        <dbReference type="Pfam" id="PF02776"/>
    </source>
</evidence>
<evidence type="ECO:0000259" key="5">
    <source>
        <dbReference type="Pfam" id="PF02775"/>
    </source>
</evidence>
<name>A0ABP7FZL0_9MICO</name>
<dbReference type="CDD" id="cd07035">
    <property type="entry name" value="TPP_PYR_POX_like"/>
    <property type="match status" value="1"/>
</dbReference>
<keyword evidence="8" id="KW-1185">Reference proteome</keyword>
<proteinExistence type="inferred from homology"/>
<dbReference type="InterPro" id="IPR011766">
    <property type="entry name" value="TPP_enzyme_TPP-bd"/>
</dbReference>
<accession>A0ABP7FZL0</accession>
<dbReference type="RefSeq" id="WP_344779594.1">
    <property type="nucleotide sequence ID" value="NZ_BAABAF010000001.1"/>
</dbReference>
<dbReference type="Gene3D" id="3.40.50.1220">
    <property type="entry name" value="TPP-binding domain"/>
    <property type="match status" value="1"/>
</dbReference>
<evidence type="ECO:0000256" key="1">
    <source>
        <dbReference type="ARBA" id="ARBA00007812"/>
    </source>
</evidence>
<feature type="domain" description="Thiamine pyrophosphate enzyme central" evidence="4">
    <location>
        <begin position="206"/>
        <end position="307"/>
    </location>
</feature>
<dbReference type="Pfam" id="PF02775">
    <property type="entry name" value="TPP_enzyme_C"/>
    <property type="match status" value="1"/>
</dbReference>
<dbReference type="PANTHER" id="PTHR18968:SF164">
    <property type="entry name" value="PYRUVATE DECARBOXYLASE"/>
    <property type="match status" value="1"/>
</dbReference>
<dbReference type="InterPro" id="IPR029035">
    <property type="entry name" value="DHS-like_NAD/FAD-binding_dom"/>
</dbReference>
<protein>
    <submittedName>
        <fullName evidence="7">Thiamine pyrophosphate-requiring protein</fullName>
    </submittedName>
</protein>
<dbReference type="InterPro" id="IPR012000">
    <property type="entry name" value="Thiamin_PyroP_enz_cen_dom"/>
</dbReference>
<comment type="similarity">
    <text evidence="1 3">Belongs to the TPP enzyme family.</text>
</comment>
<dbReference type="CDD" id="cd02002">
    <property type="entry name" value="TPP_BFDC"/>
    <property type="match status" value="1"/>
</dbReference>
<dbReference type="Pfam" id="PF02776">
    <property type="entry name" value="TPP_enzyme_N"/>
    <property type="match status" value="1"/>
</dbReference>
<organism evidence="7 8">
    <name type="scientific">Microbacterium kribbense</name>
    <dbReference type="NCBI Taxonomy" id="433645"/>
    <lineage>
        <taxon>Bacteria</taxon>
        <taxon>Bacillati</taxon>
        <taxon>Actinomycetota</taxon>
        <taxon>Actinomycetes</taxon>
        <taxon>Micrococcales</taxon>
        <taxon>Microbacteriaceae</taxon>
        <taxon>Microbacterium</taxon>
    </lineage>
</organism>
<dbReference type="InterPro" id="IPR029061">
    <property type="entry name" value="THDP-binding"/>
</dbReference>
<keyword evidence="2 3" id="KW-0786">Thiamine pyrophosphate</keyword>
<evidence type="ECO:0000313" key="7">
    <source>
        <dbReference type="EMBL" id="GAA3752442.1"/>
    </source>
</evidence>
<gene>
    <name evidence="7" type="ORF">GCM10022240_01910</name>
</gene>
<reference evidence="8" key="1">
    <citation type="journal article" date="2019" name="Int. J. Syst. Evol. Microbiol.">
        <title>The Global Catalogue of Microorganisms (GCM) 10K type strain sequencing project: providing services to taxonomists for standard genome sequencing and annotation.</title>
        <authorList>
            <consortium name="The Broad Institute Genomics Platform"/>
            <consortium name="The Broad Institute Genome Sequencing Center for Infectious Disease"/>
            <person name="Wu L."/>
            <person name="Ma J."/>
        </authorList>
    </citation>
    <scope>NUCLEOTIDE SEQUENCE [LARGE SCALE GENOMIC DNA]</scope>
    <source>
        <strain evidence="8">JCM 16950</strain>
    </source>
</reference>